<dbReference type="Proteomes" id="UP000232638">
    <property type="component" value="Chromosome"/>
</dbReference>
<evidence type="ECO:0000313" key="3">
    <source>
        <dbReference type="Proteomes" id="UP000232638"/>
    </source>
</evidence>
<dbReference type="OrthoDB" id="9794448at2"/>
<organism evidence="2 3">
    <name type="scientific">Candidatus Thiodictyon syntrophicum</name>
    <dbReference type="NCBI Taxonomy" id="1166950"/>
    <lineage>
        <taxon>Bacteria</taxon>
        <taxon>Pseudomonadati</taxon>
        <taxon>Pseudomonadota</taxon>
        <taxon>Gammaproteobacteria</taxon>
        <taxon>Chromatiales</taxon>
        <taxon>Chromatiaceae</taxon>
        <taxon>Thiodictyon</taxon>
    </lineage>
</organism>
<evidence type="ECO:0000313" key="2">
    <source>
        <dbReference type="EMBL" id="AUB80970.1"/>
    </source>
</evidence>
<reference evidence="2 3" key="1">
    <citation type="submission" date="2017-03" db="EMBL/GenBank/DDBJ databases">
        <title>Complete genome sequence of Candidatus 'Thiodictyon syntrophicum' sp. nov. strain Cad16T, a photolithoautotroph purple sulfur bacterium isolated from an alpine meromictic lake.</title>
        <authorList>
            <person name="Luedin S.M."/>
            <person name="Pothier J.F."/>
            <person name="Danza F."/>
            <person name="Storelli N."/>
            <person name="Wittwer M."/>
            <person name="Tonolla M."/>
        </authorList>
    </citation>
    <scope>NUCLEOTIDE SEQUENCE [LARGE SCALE GENOMIC DNA]</scope>
    <source>
        <strain evidence="2 3">Cad16T</strain>
    </source>
</reference>
<keyword evidence="3" id="KW-1185">Reference proteome</keyword>
<dbReference type="RefSeq" id="WP_100918751.1">
    <property type="nucleotide sequence ID" value="NZ_CP020370.1"/>
</dbReference>
<dbReference type="InterPro" id="IPR013978">
    <property type="entry name" value="MEKHLA"/>
</dbReference>
<name>A0A2K8U5W3_9GAMM</name>
<dbReference type="Pfam" id="PF08670">
    <property type="entry name" value="MEKHLA"/>
    <property type="match status" value="1"/>
</dbReference>
<sequence>MTRPSFPEPDESNGFLPDHIGLLRRSYRALTGRDLIDPALDDRAAARALFEAPFALLSHDTGADPILTYGNRTALRLFELDWGQLTTLPSRCTAHPAVQAERERLLREVAARGYIDDYAGVRVAASGRRFLIAGACVWNLMDSAGRYRGQAARFAEWRLLDADPPSVTD</sequence>
<dbReference type="SUPFAM" id="SSF55785">
    <property type="entry name" value="PYP-like sensor domain (PAS domain)"/>
    <property type="match status" value="1"/>
</dbReference>
<dbReference type="AlphaFoldDB" id="A0A2K8U5W3"/>
<accession>A0A2K8U5W3</accession>
<protein>
    <submittedName>
        <fullName evidence="2">MEKHLA domain-containing protein</fullName>
    </submittedName>
</protein>
<feature type="domain" description="MEKHLA" evidence="1">
    <location>
        <begin position="19"/>
        <end position="158"/>
    </location>
</feature>
<gene>
    <name evidence="2" type="ORF">THSYN_08425</name>
</gene>
<dbReference type="EMBL" id="CP020370">
    <property type="protein sequence ID" value="AUB80970.1"/>
    <property type="molecule type" value="Genomic_DNA"/>
</dbReference>
<evidence type="ECO:0000259" key="1">
    <source>
        <dbReference type="Pfam" id="PF08670"/>
    </source>
</evidence>
<dbReference type="InterPro" id="IPR035965">
    <property type="entry name" value="PAS-like_dom_sf"/>
</dbReference>
<dbReference type="KEGG" id="tsy:THSYN_08425"/>
<proteinExistence type="predicted"/>